<organism evidence="1 2">
    <name type="scientific">Dichomitus squalens</name>
    <dbReference type="NCBI Taxonomy" id="114155"/>
    <lineage>
        <taxon>Eukaryota</taxon>
        <taxon>Fungi</taxon>
        <taxon>Dikarya</taxon>
        <taxon>Basidiomycota</taxon>
        <taxon>Agaricomycotina</taxon>
        <taxon>Agaricomycetes</taxon>
        <taxon>Polyporales</taxon>
        <taxon>Polyporaceae</taxon>
        <taxon>Dichomitus</taxon>
    </lineage>
</organism>
<evidence type="ECO:0000313" key="1">
    <source>
        <dbReference type="EMBL" id="TBU54054.1"/>
    </source>
</evidence>
<keyword evidence="2" id="KW-1185">Reference proteome</keyword>
<accession>A0A4Q9PJ06</accession>
<reference evidence="1 2" key="1">
    <citation type="submission" date="2019-01" db="EMBL/GenBank/DDBJ databases">
        <title>Draft genome sequences of three monokaryotic isolates of the white-rot basidiomycete fungus Dichomitus squalens.</title>
        <authorList>
            <consortium name="DOE Joint Genome Institute"/>
            <person name="Lopez S.C."/>
            <person name="Andreopoulos B."/>
            <person name="Pangilinan J."/>
            <person name="Lipzen A."/>
            <person name="Riley R."/>
            <person name="Ahrendt S."/>
            <person name="Ng V."/>
            <person name="Barry K."/>
            <person name="Daum C."/>
            <person name="Grigoriev I.V."/>
            <person name="Hilden K.S."/>
            <person name="Makela M.R."/>
            <person name="de Vries R.P."/>
        </authorList>
    </citation>
    <scope>NUCLEOTIDE SEQUENCE [LARGE SCALE GENOMIC DNA]</scope>
    <source>
        <strain evidence="1 2">CBS 464.89</strain>
    </source>
</reference>
<evidence type="ECO:0000313" key="2">
    <source>
        <dbReference type="Proteomes" id="UP000292082"/>
    </source>
</evidence>
<name>A0A4Q9PJ06_9APHY</name>
<gene>
    <name evidence="1" type="ORF">BD310DRAFT_106818</name>
</gene>
<protein>
    <submittedName>
        <fullName evidence="1">Uncharacterized protein</fullName>
    </submittedName>
</protein>
<dbReference type="EMBL" id="ML145198">
    <property type="protein sequence ID" value="TBU54054.1"/>
    <property type="molecule type" value="Genomic_DNA"/>
</dbReference>
<proteinExistence type="predicted"/>
<dbReference type="Proteomes" id="UP000292082">
    <property type="component" value="Unassembled WGS sequence"/>
</dbReference>
<sequence>MRPKRSLLEGAVFALSSISDEVLQMQGYKFQNRSESRLEGSLCFSLGISGGDLDSGTIVFSLVRQAPSFQPKWVTARVDLIDPDDPSSLDFSGISHESINSPAQDSIAPKRRVVLVYMEGTGTRSVSSELPASFSMNLADMEGCVHFLLQDKGDQRKHLVLRCVLEAITSLTYVVHIELFSSPVFLSPMEVLARAYDRNEFQASILASDHGLLNIPPSPSNALTPARSPSPLREDGSDDDSGPSSAGPAVPARTPPDLGE</sequence>
<dbReference type="AlphaFoldDB" id="A0A4Q9PJ06"/>